<evidence type="ECO:0000256" key="1">
    <source>
        <dbReference type="SAM" id="MobiDB-lite"/>
    </source>
</evidence>
<protein>
    <submittedName>
        <fullName evidence="2">Uncharacterized protein</fullName>
    </submittedName>
</protein>
<proteinExistence type="predicted"/>
<sequence length="63" mass="6695">MILPTLITCTFNLTREQSPGRRSTRTTSGGAAASDRTAAVRTLASIAKSMQLEVSQRGSSCFC</sequence>
<feature type="compositionally biased region" description="Polar residues" evidence="1">
    <location>
        <begin position="14"/>
        <end position="29"/>
    </location>
</feature>
<organism evidence="2 3">
    <name type="scientific">Ceraceosorus bombacis</name>
    <dbReference type="NCBI Taxonomy" id="401625"/>
    <lineage>
        <taxon>Eukaryota</taxon>
        <taxon>Fungi</taxon>
        <taxon>Dikarya</taxon>
        <taxon>Basidiomycota</taxon>
        <taxon>Ustilaginomycotina</taxon>
        <taxon>Exobasidiomycetes</taxon>
        <taxon>Ceraceosorales</taxon>
        <taxon>Ceraceosoraceae</taxon>
        <taxon>Ceraceosorus</taxon>
    </lineage>
</organism>
<evidence type="ECO:0000313" key="2">
    <source>
        <dbReference type="EMBL" id="CEH12209.1"/>
    </source>
</evidence>
<dbReference type="AlphaFoldDB" id="A0A0P1B8C3"/>
<reference evidence="2 3" key="1">
    <citation type="submission" date="2014-09" db="EMBL/GenBank/DDBJ databases">
        <authorList>
            <person name="Magalhaes I.L.F."/>
            <person name="Oliveira U."/>
            <person name="Santos F.R."/>
            <person name="Vidigal T.H.D.A."/>
            <person name="Brescovit A.D."/>
            <person name="Santos A.J."/>
        </authorList>
    </citation>
    <scope>NUCLEOTIDE SEQUENCE [LARGE SCALE GENOMIC DNA]</scope>
</reference>
<name>A0A0P1B8C3_9BASI</name>
<keyword evidence="3" id="KW-1185">Reference proteome</keyword>
<dbReference type="Proteomes" id="UP000054845">
    <property type="component" value="Unassembled WGS sequence"/>
</dbReference>
<evidence type="ECO:0000313" key="3">
    <source>
        <dbReference type="Proteomes" id="UP000054845"/>
    </source>
</evidence>
<feature type="region of interest" description="Disordered" evidence="1">
    <location>
        <begin position="14"/>
        <end position="35"/>
    </location>
</feature>
<accession>A0A0P1B8C3</accession>
<dbReference type="EMBL" id="CCYA01000118">
    <property type="protein sequence ID" value="CEH12209.1"/>
    <property type="molecule type" value="Genomic_DNA"/>
</dbReference>